<reference evidence="2" key="2">
    <citation type="submission" date="2023-05" db="EMBL/GenBank/DDBJ databases">
        <authorList>
            <person name="Fouks B."/>
        </authorList>
    </citation>
    <scope>NUCLEOTIDE SEQUENCE</scope>
    <source>
        <strain evidence="2">Stay&amp;Tobe</strain>
        <tissue evidence="2">Testes</tissue>
    </source>
</reference>
<dbReference type="EMBL" id="JASPKZ010001601">
    <property type="protein sequence ID" value="KAJ9597542.1"/>
    <property type="molecule type" value="Genomic_DNA"/>
</dbReference>
<feature type="non-terminal residue" evidence="2">
    <location>
        <position position="356"/>
    </location>
</feature>
<feature type="region of interest" description="Disordered" evidence="1">
    <location>
        <begin position="196"/>
        <end position="222"/>
    </location>
</feature>
<proteinExistence type="predicted"/>
<evidence type="ECO:0000313" key="3">
    <source>
        <dbReference type="Proteomes" id="UP001233999"/>
    </source>
</evidence>
<dbReference type="Proteomes" id="UP001233999">
    <property type="component" value="Unassembled WGS sequence"/>
</dbReference>
<comment type="caution">
    <text evidence="2">The sequence shown here is derived from an EMBL/GenBank/DDBJ whole genome shotgun (WGS) entry which is preliminary data.</text>
</comment>
<gene>
    <name evidence="2" type="ORF">L9F63_011600</name>
</gene>
<accession>A0AAD8AFX4</accession>
<organism evidence="2 3">
    <name type="scientific">Diploptera punctata</name>
    <name type="common">Pacific beetle cockroach</name>
    <dbReference type="NCBI Taxonomy" id="6984"/>
    <lineage>
        <taxon>Eukaryota</taxon>
        <taxon>Metazoa</taxon>
        <taxon>Ecdysozoa</taxon>
        <taxon>Arthropoda</taxon>
        <taxon>Hexapoda</taxon>
        <taxon>Insecta</taxon>
        <taxon>Pterygota</taxon>
        <taxon>Neoptera</taxon>
        <taxon>Polyneoptera</taxon>
        <taxon>Dictyoptera</taxon>
        <taxon>Blattodea</taxon>
        <taxon>Blaberoidea</taxon>
        <taxon>Blaberidae</taxon>
        <taxon>Diplopterinae</taxon>
        <taxon>Diploptera</taxon>
    </lineage>
</organism>
<evidence type="ECO:0000313" key="2">
    <source>
        <dbReference type="EMBL" id="KAJ9597542.1"/>
    </source>
</evidence>
<evidence type="ECO:0000256" key="1">
    <source>
        <dbReference type="SAM" id="MobiDB-lite"/>
    </source>
</evidence>
<protein>
    <submittedName>
        <fullName evidence="2">Uncharacterized protein</fullName>
    </submittedName>
</protein>
<dbReference type="AlphaFoldDB" id="A0AAD8AFX4"/>
<reference evidence="2" key="1">
    <citation type="journal article" date="2023" name="IScience">
        <title>Live-bearing cockroach genome reveals convergent evolutionary mechanisms linked to viviparity in insects and beyond.</title>
        <authorList>
            <person name="Fouks B."/>
            <person name="Harrison M.C."/>
            <person name="Mikhailova A.A."/>
            <person name="Marchal E."/>
            <person name="English S."/>
            <person name="Carruthers M."/>
            <person name="Jennings E.C."/>
            <person name="Chiamaka E.L."/>
            <person name="Frigard R.A."/>
            <person name="Pippel M."/>
            <person name="Attardo G.M."/>
            <person name="Benoit J.B."/>
            <person name="Bornberg-Bauer E."/>
            <person name="Tobe S.S."/>
        </authorList>
    </citation>
    <scope>NUCLEOTIDE SEQUENCE</scope>
    <source>
        <strain evidence="2">Stay&amp;Tobe</strain>
    </source>
</reference>
<sequence>SLGYHYTEYGGIGDAEILGEKFKNVLTVPRSHRHFKSGMKERLLDTQPPDPRILEKWAQSEKASWVGKPGKNAFFLQEIVQKYSERPKVSSVIPPWWHKPPFWWYGQAYGPPLPVGDPDDYTYSKYTHYDKEPPNLREDIQVERPERYIPGQVYAQGPIDNRRPCQCPAVQVDDRNRYPVYRGPIHWPASAMEERRKYADRGAPDDEDKSCSLYPHESQAVGGSGEVPCKYYAPPSYHTESSHAKQETCICKTAHEDKHGASVTADICPHHMKDDNKKFLCPVEPGRPCPDPEGILSGKACFESSEKQRKMQLYKVGMPFRTEACRWYNQQFPAEILPPVERPNKKTFPEMRFSNL</sequence>
<name>A0AAD8AFX4_DIPPU</name>
<keyword evidence="3" id="KW-1185">Reference proteome</keyword>